<keyword evidence="5 9" id="KW-0812">Transmembrane</keyword>
<proteinExistence type="inferred from homology"/>
<evidence type="ECO:0000313" key="14">
    <source>
        <dbReference type="Proteomes" id="UP000809440"/>
    </source>
</evidence>
<accession>A0A9Q2NYP0</accession>
<keyword evidence="6 9" id="KW-1133">Transmembrane helix</keyword>
<evidence type="ECO:0000256" key="6">
    <source>
        <dbReference type="ARBA" id="ARBA00022989"/>
    </source>
</evidence>
<evidence type="ECO:0000259" key="10">
    <source>
        <dbReference type="Pfam" id="PF04290"/>
    </source>
</evidence>
<feature type="transmembrane region" description="Helical" evidence="9">
    <location>
        <begin position="132"/>
        <end position="153"/>
    </location>
</feature>
<dbReference type="InterPro" id="IPR055348">
    <property type="entry name" value="DctQ"/>
</dbReference>
<feature type="domain" description="Tripartite ATP-independent periplasmic transporters DctQ component" evidence="10">
    <location>
        <begin position="27"/>
        <end position="153"/>
    </location>
</feature>
<keyword evidence="2 9" id="KW-0813">Transport</keyword>
<dbReference type="AlphaFoldDB" id="A0A9Q2NYP0"/>
<reference evidence="11 14" key="1">
    <citation type="submission" date="2021-01" db="EMBL/GenBank/DDBJ databases">
        <title>Diatom-associated Roseobacters Show Island Model of Population Structure.</title>
        <authorList>
            <person name="Qu L."/>
            <person name="Feng X."/>
            <person name="Chen Y."/>
            <person name="Li L."/>
            <person name="Wang X."/>
            <person name="Hu Z."/>
            <person name="Wang H."/>
            <person name="Luo H."/>
        </authorList>
    </citation>
    <scope>NUCLEOTIDE SEQUENCE</scope>
    <source>
        <strain evidence="12 14">CC28-63</strain>
        <strain evidence="11">CC28-69</strain>
    </source>
</reference>
<evidence type="ECO:0000256" key="8">
    <source>
        <dbReference type="ARBA" id="ARBA00038436"/>
    </source>
</evidence>
<feature type="transmembrane region" description="Helical" evidence="9">
    <location>
        <begin position="53"/>
        <end position="71"/>
    </location>
</feature>
<dbReference type="InterPro" id="IPR007387">
    <property type="entry name" value="TRAP_DctQ"/>
</dbReference>
<dbReference type="EMBL" id="JAFBXF010000004">
    <property type="protein sequence ID" value="MBM2416809.1"/>
    <property type="molecule type" value="Genomic_DNA"/>
</dbReference>
<evidence type="ECO:0000256" key="4">
    <source>
        <dbReference type="ARBA" id="ARBA00022519"/>
    </source>
</evidence>
<feature type="transmembrane region" description="Helical" evidence="9">
    <location>
        <begin position="92"/>
        <end position="110"/>
    </location>
</feature>
<evidence type="ECO:0000313" key="13">
    <source>
        <dbReference type="Proteomes" id="UP000755667"/>
    </source>
</evidence>
<dbReference type="PANTHER" id="PTHR35011:SF2">
    <property type="entry name" value="2,3-DIKETO-L-GULONATE TRAP TRANSPORTER SMALL PERMEASE PROTEIN YIAM"/>
    <property type="match status" value="1"/>
</dbReference>
<keyword evidence="14" id="KW-1185">Reference proteome</keyword>
<keyword evidence="3" id="KW-1003">Cell membrane</keyword>
<comment type="similarity">
    <text evidence="8 9">Belongs to the TRAP transporter small permease family.</text>
</comment>
<comment type="subunit">
    <text evidence="9">The complex comprises the extracytoplasmic solute receptor protein and the two transmembrane proteins.</text>
</comment>
<dbReference type="EMBL" id="JAFBXE010000004">
    <property type="protein sequence ID" value="MBM2412141.1"/>
    <property type="molecule type" value="Genomic_DNA"/>
</dbReference>
<dbReference type="GeneID" id="62642829"/>
<dbReference type="GO" id="GO:0022857">
    <property type="term" value="F:transmembrane transporter activity"/>
    <property type="evidence" value="ECO:0007669"/>
    <property type="project" value="UniProtKB-UniRule"/>
</dbReference>
<name>A0A9Q2NYP0_9RHOB</name>
<evidence type="ECO:0000313" key="11">
    <source>
        <dbReference type="EMBL" id="MBM2412141.1"/>
    </source>
</evidence>
<keyword evidence="7 9" id="KW-0472">Membrane</keyword>
<feature type="transmembrane region" description="Helical" evidence="9">
    <location>
        <begin position="12"/>
        <end position="33"/>
    </location>
</feature>
<dbReference type="Pfam" id="PF04290">
    <property type="entry name" value="DctQ"/>
    <property type="match status" value="1"/>
</dbReference>
<comment type="function">
    <text evidence="9">Part of the tripartite ATP-independent periplasmic (TRAP) transport system.</text>
</comment>
<protein>
    <recommendedName>
        <fullName evidence="9">TRAP transporter small permease protein</fullName>
    </recommendedName>
</protein>
<organism evidence="11 13">
    <name type="scientific">Marivita cryptomonadis</name>
    <dbReference type="NCBI Taxonomy" id="505252"/>
    <lineage>
        <taxon>Bacteria</taxon>
        <taxon>Pseudomonadati</taxon>
        <taxon>Pseudomonadota</taxon>
        <taxon>Alphaproteobacteria</taxon>
        <taxon>Rhodobacterales</taxon>
        <taxon>Roseobacteraceae</taxon>
        <taxon>Marivita</taxon>
    </lineage>
</organism>
<dbReference type="GO" id="GO:0015740">
    <property type="term" value="P:C4-dicarboxylate transport"/>
    <property type="evidence" value="ECO:0007669"/>
    <property type="project" value="TreeGrafter"/>
</dbReference>
<comment type="caution">
    <text evidence="11">The sequence shown here is derived from an EMBL/GenBank/DDBJ whole genome shotgun (WGS) entry which is preliminary data.</text>
</comment>
<evidence type="ECO:0000313" key="12">
    <source>
        <dbReference type="EMBL" id="MBM2416809.1"/>
    </source>
</evidence>
<evidence type="ECO:0000256" key="1">
    <source>
        <dbReference type="ARBA" id="ARBA00004429"/>
    </source>
</evidence>
<dbReference type="Proteomes" id="UP000755667">
    <property type="component" value="Unassembled WGS sequence"/>
</dbReference>
<comment type="subcellular location">
    <subcellularLocation>
        <location evidence="1 9">Cell inner membrane</location>
        <topology evidence="1 9">Multi-pass membrane protein</topology>
    </subcellularLocation>
</comment>
<evidence type="ECO:0000256" key="9">
    <source>
        <dbReference type="RuleBase" id="RU369079"/>
    </source>
</evidence>
<evidence type="ECO:0000256" key="2">
    <source>
        <dbReference type="ARBA" id="ARBA00022448"/>
    </source>
</evidence>
<keyword evidence="4 9" id="KW-0997">Cell inner membrane</keyword>
<gene>
    <name evidence="11" type="ORF">JQX41_07510</name>
    <name evidence="12" type="ORF">JQX48_07515</name>
</gene>
<dbReference type="RefSeq" id="WP_085632728.1">
    <property type="nucleotide sequence ID" value="NZ_JAFBWU010000004.1"/>
</dbReference>
<sequence length="168" mass="18218">MLERIRTLADRLIGLSAAIGSTALLFIVVVVLIDVVGRAFGNPLYGGQDITTMATVILVFAPMALCDRLGGHISVDLFERYFPDAMNRLIDISVAAMGAVIFAALAWATWDSAKLSVMLNLSTNLLYLPKAWFQWASIGFLCLAALGLALRALELSITGRDIRKETQS</sequence>
<dbReference type="OrthoDB" id="7854755at2"/>
<evidence type="ECO:0000256" key="3">
    <source>
        <dbReference type="ARBA" id="ARBA00022475"/>
    </source>
</evidence>
<dbReference type="Proteomes" id="UP000809440">
    <property type="component" value="Unassembled WGS sequence"/>
</dbReference>
<dbReference type="PANTHER" id="PTHR35011">
    <property type="entry name" value="2,3-DIKETO-L-GULONATE TRAP TRANSPORTER SMALL PERMEASE PROTEIN YIAM"/>
    <property type="match status" value="1"/>
</dbReference>
<evidence type="ECO:0000256" key="5">
    <source>
        <dbReference type="ARBA" id="ARBA00022692"/>
    </source>
</evidence>
<evidence type="ECO:0000256" key="7">
    <source>
        <dbReference type="ARBA" id="ARBA00023136"/>
    </source>
</evidence>
<dbReference type="GO" id="GO:0005886">
    <property type="term" value="C:plasma membrane"/>
    <property type="evidence" value="ECO:0007669"/>
    <property type="project" value="UniProtKB-SubCell"/>
</dbReference>